<dbReference type="KEGG" id="mfq:MYF_02085"/>
<keyword evidence="3 5" id="KW-1133">Transmembrane helix</keyword>
<feature type="transmembrane region" description="Helical" evidence="5">
    <location>
        <begin position="21"/>
        <end position="41"/>
    </location>
</feature>
<accession>A0A0A8ECJ2</accession>
<evidence type="ECO:0000256" key="4">
    <source>
        <dbReference type="ARBA" id="ARBA00023136"/>
    </source>
</evidence>
<evidence type="ECO:0000256" key="3">
    <source>
        <dbReference type="ARBA" id="ARBA00022989"/>
    </source>
</evidence>
<evidence type="ECO:0000313" key="8">
    <source>
        <dbReference type="Proteomes" id="UP000031129"/>
    </source>
</evidence>
<dbReference type="RefSeq" id="WP_002557761.1">
    <property type="nucleotide sequence ID" value="NZ_CP007585.1"/>
</dbReference>
<dbReference type="OrthoDB" id="401066at2"/>
<evidence type="ECO:0000313" key="7">
    <source>
        <dbReference type="EMBL" id="AJC49921.1"/>
    </source>
</evidence>
<feature type="transmembrane region" description="Helical" evidence="5">
    <location>
        <begin position="47"/>
        <end position="67"/>
    </location>
</feature>
<feature type="transmembrane region" description="Helical" evidence="5">
    <location>
        <begin position="102"/>
        <end position="125"/>
    </location>
</feature>
<dbReference type="AlphaFoldDB" id="A0A0A8ECJ2"/>
<dbReference type="InterPro" id="IPR010432">
    <property type="entry name" value="RDD"/>
</dbReference>
<dbReference type="GO" id="GO:0016020">
    <property type="term" value="C:membrane"/>
    <property type="evidence" value="ECO:0007669"/>
    <property type="project" value="UniProtKB-SubCell"/>
</dbReference>
<evidence type="ECO:0000256" key="2">
    <source>
        <dbReference type="ARBA" id="ARBA00022692"/>
    </source>
</evidence>
<dbReference type="EMBL" id="CP007585">
    <property type="protein sequence ID" value="AJC49921.1"/>
    <property type="molecule type" value="Genomic_DNA"/>
</dbReference>
<feature type="transmembrane region" description="Helical" evidence="5">
    <location>
        <begin position="145"/>
        <end position="168"/>
    </location>
</feature>
<protein>
    <recommendedName>
        <fullName evidence="6">RDD domain-containing protein</fullName>
    </recommendedName>
</protein>
<keyword evidence="4 5" id="KW-0472">Membrane</keyword>
<gene>
    <name evidence="7" type="ORF">MYF_02085</name>
</gene>
<evidence type="ECO:0000256" key="5">
    <source>
        <dbReference type="SAM" id="Phobius"/>
    </source>
</evidence>
<dbReference type="STRING" id="743971.MYF_02085"/>
<keyword evidence="8" id="KW-1185">Reference proteome</keyword>
<comment type="subcellular location">
    <subcellularLocation>
        <location evidence="1">Membrane</location>
        <topology evidence="1">Multi-pass membrane protein</topology>
    </subcellularLocation>
</comment>
<dbReference type="HOGENOM" id="CLU_1420076_0_0_14"/>
<dbReference type="Proteomes" id="UP000031129">
    <property type="component" value="Chromosome"/>
</dbReference>
<feature type="domain" description="RDD" evidence="6">
    <location>
        <begin position="8"/>
        <end position="180"/>
    </location>
</feature>
<keyword evidence="2 5" id="KW-0812">Transmembrane</keyword>
<name>A0A0A8ECJ2_MESFC</name>
<sequence length="211" mass="25453">MKNHFERARFWRRFIAGLIDFALLFLLFLLFFYLLLILTSWAKWKFYFWILNVFFITMVYRILFVAFSSQTLGQFFTNSKIYFLIENLNFKDKIKILFKREIFLTINWIISLFIASLLLDLSFGIDFNFFERFKNQKLSLFQQISISFPALFSKVNFFFMIVNSLSILGSRQTTIVDRYSKTEIYLKKSSLKNNYLNPIQANFVPVYWEGN</sequence>
<organism evidence="7 8">
    <name type="scientific">Mesomycoplasma flocculare ATCC 27399</name>
    <dbReference type="NCBI Taxonomy" id="743971"/>
    <lineage>
        <taxon>Bacteria</taxon>
        <taxon>Bacillati</taxon>
        <taxon>Mycoplasmatota</taxon>
        <taxon>Mycoplasmoidales</taxon>
        <taxon>Metamycoplasmataceae</taxon>
        <taxon>Mesomycoplasma</taxon>
    </lineage>
</organism>
<evidence type="ECO:0000256" key="1">
    <source>
        <dbReference type="ARBA" id="ARBA00004141"/>
    </source>
</evidence>
<dbReference type="Pfam" id="PF06271">
    <property type="entry name" value="RDD"/>
    <property type="match status" value="1"/>
</dbReference>
<proteinExistence type="predicted"/>
<reference evidence="7 8" key="1">
    <citation type="journal article" date="2015" name="Genome Announc.">
        <title>Complete Genome Sequence of Mycoplasma flocculare Strain Ms42T (ATCC 27399T).</title>
        <authorList>
            <person name="Calcutt M.J."/>
            <person name="Foecking M.F."/>
            <person name="Heidari M.B."/>
            <person name="McIntosh M.A."/>
        </authorList>
    </citation>
    <scope>NUCLEOTIDE SEQUENCE [LARGE SCALE GENOMIC DNA]</scope>
    <source>
        <strain evidence="8">ATCC 27399</strain>
    </source>
</reference>
<evidence type="ECO:0000259" key="6">
    <source>
        <dbReference type="Pfam" id="PF06271"/>
    </source>
</evidence>